<gene>
    <name evidence="2" type="ORF">N799_10025</name>
</gene>
<evidence type="ECO:0000313" key="3">
    <source>
        <dbReference type="Proteomes" id="UP000029989"/>
    </source>
</evidence>
<keyword evidence="3" id="KW-1185">Reference proteome</keyword>
<dbReference type="InterPro" id="IPR019734">
    <property type="entry name" value="TPR_rpt"/>
</dbReference>
<dbReference type="Pfam" id="PF13469">
    <property type="entry name" value="Sulfotransfer_3"/>
    <property type="match status" value="1"/>
</dbReference>
<dbReference type="PANTHER" id="PTHR12788">
    <property type="entry name" value="PROTEIN-TYROSINE SULFOTRANSFERASE 2"/>
    <property type="match status" value="1"/>
</dbReference>
<reference evidence="2 3" key="1">
    <citation type="journal article" date="2015" name="Stand. Genomic Sci.">
        <title>Genomic information of the arsenic-resistant bacterium Lysobacter arseniciresistens type strain ZS79(T) and comparison of Lysobacter draft genomes.</title>
        <authorList>
            <person name="Liu L."/>
            <person name="Zhang S."/>
            <person name="Luo M."/>
            <person name="Wang G."/>
        </authorList>
    </citation>
    <scope>NUCLEOTIDE SEQUENCE [LARGE SCALE GENOMIC DNA]</scope>
    <source>
        <strain evidence="2 3">ZS79</strain>
    </source>
</reference>
<dbReference type="eggNOG" id="COG0457">
    <property type="taxonomic scope" value="Bacteria"/>
</dbReference>
<name>A0A0A0F715_9GAMM</name>
<dbReference type="SUPFAM" id="SSF52540">
    <property type="entry name" value="P-loop containing nucleoside triphosphate hydrolases"/>
    <property type="match status" value="1"/>
</dbReference>
<dbReference type="InterPro" id="IPR026634">
    <property type="entry name" value="TPST-like"/>
</dbReference>
<proteinExistence type="predicted"/>
<dbReference type="EMBL" id="AVPT01000004">
    <property type="protein sequence ID" value="KGM57172.1"/>
    <property type="molecule type" value="Genomic_DNA"/>
</dbReference>
<keyword evidence="1 2" id="KW-0808">Transferase</keyword>
<accession>A0A0A0F715</accession>
<comment type="caution">
    <text evidence="2">The sequence shown here is derived from an EMBL/GenBank/DDBJ whole genome shotgun (WGS) entry which is preliminary data.</text>
</comment>
<dbReference type="InterPro" id="IPR011990">
    <property type="entry name" value="TPR-like_helical_dom_sf"/>
</dbReference>
<dbReference type="OrthoDB" id="9766687at2"/>
<protein>
    <submittedName>
        <fullName evidence="2">Sulfotransferase</fullName>
    </submittedName>
</protein>
<dbReference type="Proteomes" id="UP000029989">
    <property type="component" value="Unassembled WGS sequence"/>
</dbReference>
<dbReference type="STRING" id="913325.N799_10025"/>
<dbReference type="GO" id="GO:0008476">
    <property type="term" value="F:protein-tyrosine sulfotransferase activity"/>
    <property type="evidence" value="ECO:0007669"/>
    <property type="project" value="InterPro"/>
</dbReference>
<dbReference type="InterPro" id="IPR027417">
    <property type="entry name" value="P-loop_NTPase"/>
</dbReference>
<dbReference type="Pfam" id="PF13432">
    <property type="entry name" value="TPR_16"/>
    <property type="match status" value="2"/>
</dbReference>
<dbReference type="SUPFAM" id="SSF48452">
    <property type="entry name" value="TPR-like"/>
    <property type="match status" value="1"/>
</dbReference>
<evidence type="ECO:0000313" key="2">
    <source>
        <dbReference type="EMBL" id="KGM57172.1"/>
    </source>
</evidence>
<dbReference type="SMART" id="SM00028">
    <property type="entry name" value="TPR"/>
    <property type="match status" value="4"/>
</dbReference>
<dbReference type="Gene3D" id="1.25.40.10">
    <property type="entry name" value="Tetratricopeptide repeat domain"/>
    <property type="match status" value="1"/>
</dbReference>
<evidence type="ECO:0000256" key="1">
    <source>
        <dbReference type="ARBA" id="ARBA00022679"/>
    </source>
</evidence>
<sequence>MNEPAHQYARAVDALNRGDWRSAQVRAEELLSVASGHAGVQFVAGVAALHLQQLPRALRHLEASVRLNPARADYAAQWARALASAAMTREALEVARRAADRNPRDTMTLDTLGVVFTLCNAHEDAVPVFRRASAMNPDVASYHFNLATSLSIINRMEEAEQEYEACLGRDPKYWKAHLALAQLRRQSEASNHLDRLRALHADVGGDHQGRMYVNLALAKELEDIGEYRQSLEHLREGKRAGREGRGYSFERDQALFDALVDAFPVPIDPVEGHDSQEPIFVIGMPRTGTTLVDRILSSHPDVQSAGELPNFGFLLKRMSGSRTPALLDADTLASAQGLDHAALGRAYVDSTRPGTGQRRHFVDKLPHNFLYAGHIARALPRARIVCLRRNPVDTCLSNFRQLFAQGSQHYDYSFDLLDTGRYFLQFERLMAHWKRVLPGRILEVDYEALVEQQEPETRRLLEFCGLQWNDACLAFERNAAPVATASLAQVRSPLYRTAVGRWKRHEDQLGDLLGLLEQGGAAIR</sequence>
<dbReference type="PANTHER" id="PTHR12788:SF10">
    <property type="entry name" value="PROTEIN-TYROSINE SULFOTRANSFERASE"/>
    <property type="match status" value="1"/>
</dbReference>
<dbReference type="Gene3D" id="3.40.50.300">
    <property type="entry name" value="P-loop containing nucleotide triphosphate hydrolases"/>
    <property type="match status" value="1"/>
</dbReference>
<organism evidence="2 3">
    <name type="scientific">Lysobacter arseniciresistens ZS79</name>
    <dbReference type="NCBI Taxonomy" id="913325"/>
    <lineage>
        <taxon>Bacteria</taxon>
        <taxon>Pseudomonadati</taxon>
        <taxon>Pseudomonadota</taxon>
        <taxon>Gammaproteobacteria</taxon>
        <taxon>Lysobacterales</taxon>
        <taxon>Lysobacteraceae</taxon>
        <taxon>Novilysobacter</taxon>
    </lineage>
</organism>
<dbReference type="AlphaFoldDB" id="A0A0A0F715"/>